<dbReference type="SUPFAM" id="SSF50998">
    <property type="entry name" value="Quinoprotein alcohol dehydrogenase-like"/>
    <property type="match status" value="1"/>
</dbReference>
<feature type="transmembrane region" description="Helical" evidence="1">
    <location>
        <begin position="534"/>
        <end position="557"/>
    </location>
</feature>
<keyword evidence="1" id="KW-0812">Transmembrane</keyword>
<keyword evidence="2" id="KW-0732">Signal</keyword>
<dbReference type="PANTHER" id="PTHR35340">
    <property type="entry name" value="PQQ ENZYME REPEAT PROTEIN-RELATED"/>
    <property type="match status" value="1"/>
</dbReference>
<dbReference type="OrthoDB" id="5427350at2759"/>
<dbReference type="STRING" id="1283841.A0A084QE60"/>
<organism evidence="3 4">
    <name type="scientific">Stachybotrys chlorohalonatus (strain IBT 40285)</name>
    <dbReference type="NCBI Taxonomy" id="1283841"/>
    <lineage>
        <taxon>Eukaryota</taxon>
        <taxon>Fungi</taxon>
        <taxon>Dikarya</taxon>
        <taxon>Ascomycota</taxon>
        <taxon>Pezizomycotina</taxon>
        <taxon>Sordariomycetes</taxon>
        <taxon>Hypocreomycetidae</taxon>
        <taxon>Hypocreales</taxon>
        <taxon>Stachybotryaceae</taxon>
        <taxon>Stachybotrys</taxon>
    </lineage>
</organism>
<dbReference type="PANTHER" id="PTHR35340:SF5">
    <property type="entry name" value="ASST-DOMAIN-CONTAINING PROTEIN"/>
    <property type="match status" value="1"/>
</dbReference>
<name>A0A084QE60_STAC4</name>
<dbReference type="OMA" id="GRGSWYM"/>
<dbReference type="InterPro" id="IPR011047">
    <property type="entry name" value="Quinoprotein_ADH-like_sf"/>
</dbReference>
<dbReference type="EMBL" id="KL660809">
    <property type="protein sequence ID" value="KFA62245.1"/>
    <property type="molecule type" value="Genomic_DNA"/>
</dbReference>
<reference evidence="3 4" key="1">
    <citation type="journal article" date="2014" name="BMC Genomics">
        <title>Comparative genome sequencing reveals chemotype-specific gene clusters in the toxigenic black mold Stachybotrys.</title>
        <authorList>
            <person name="Semeiks J."/>
            <person name="Borek D."/>
            <person name="Otwinowski Z."/>
            <person name="Grishin N.V."/>
        </authorList>
    </citation>
    <scope>NUCLEOTIDE SEQUENCE [LARGE SCALE GENOMIC DNA]</scope>
    <source>
        <strain evidence="3 4">IBT 40285</strain>
    </source>
</reference>
<dbReference type="Pfam" id="PF14269">
    <property type="entry name" value="Arylsulfotran_2"/>
    <property type="match status" value="1"/>
</dbReference>
<dbReference type="HOGENOM" id="CLU_018249_0_1_1"/>
<feature type="chain" id="PRO_5001779340" description="ASST-domain-containing protein" evidence="2">
    <location>
        <begin position="30"/>
        <end position="579"/>
    </location>
</feature>
<keyword evidence="4" id="KW-1185">Reference proteome</keyword>
<evidence type="ECO:0000313" key="3">
    <source>
        <dbReference type="EMBL" id="KFA62245.1"/>
    </source>
</evidence>
<keyword evidence="1" id="KW-1133">Transmembrane helix</keyword>
<accession>A0A084QE60</accession>
<dbReference type="AlphaFoldDB" id="A0A084QE60"/>
<dbReference type="InterPro" id="IPR039535">
    <property type="entry name" value="ASST-like"/>
</dbReference>
<keyword evidence="1" id="KW-0472">Membrane</keyword>
<feature type="signal peptide" evidence="2">
    <location>
        <begin position="1"/>
        <end position="29"/>
    </location>
</feature>
<proteinExistence type="predicted"/>
<evidence type="ECO:0000256" key="1">
    <source>
        <dbReference type="SAM" id="Phobius"/>
    </source>
</evidence>
<protein>
    <recommendedName>
        <fullName evidence="5">ASST-domain-containing protein</fullName>
    </recommendedName>
</protein>
<evidence type="ECO:0000313" key="4">
    <source>
        <dbReference type="Proteomes" id="UP000028524"/>
    </source>
</evidence>
<evidence type="ECO:0000256" key="2">
    <source>
        <dbReference type="SAM" id="SignalP"/>
    </source>
</evidence>
<evidence type="ECO:0008006" key="5">
    <source>
        <dbReference type="Google" id="ProtNLM"/>
    </source>
</evidence>
<sequence>MRPSLRISLGLQLFATVLFNNGISSVVNASPLSTRRADTSAVSWYDWGYYGAFPRRSYESFGAESPRPALVATDPRCDDGYTFVEPRGHYVYTPGPVMLDNAGELVWMNTEWGQAMDVKVQRYRDKDYITFWHGTDSGTFGTGSYIMLDEAYQIFKNVTPVGNYAGDLHEFRITDSGTALMTIYHLMAIDMSALGIGQGWIYDSIFQEVDLETGKLIFEWHASDHFPVGDSLAPIGTEGRTSDTAWDYFHINSIDKDSEGNYLISSRYMCNVAAISAEDGHVIWQLGGAKNSFKDLSHGAATNFTWNHHAAWVNSTTLTLFDNGSNGKQNTAEFSRGLMITYDTTAMTATLAQDYISPYKVLAISQGSVQILPNGNVFVGWGHVPAYTEFTPDGHVLCETHIGPINYDVFGWVKNYRTFKYRWVGRPQTLPSLAVRPNQNAVYVSWNGATEVAKWMLQSSPHVAGDSAQDHETVNRTGFETKIAMPSTTNGFVRIVALDKDNQVLAKSAVVPRNEYTVVEPMAAPSRGGWIEPFHALMIAVGSVVGIIIAVCFRFHLRRGFYWVVRRSNRVQYSLLPSK</sequence>
<dbReference type="Proteomes" id="UP000028524">
    <property type="component" value="Unassembled WGS sequence"/>
</dbReference>
<dbReference type="InParanoid" id="A0A084QE60"/>
<dbReference type="InterPro" id="IPR053143">
    <property type="entry name" value="Arylsulfate_ST"/>
</dbReference>
<gene>
    <name evidence="3" type="ORF">S40285_06867</name>
</gene>